<evidence type="ECO:0000313" key="1">
    <source>
        <dbReference type="EMBL" id="QDU82628.1"/>
    </source>
</evidence>
<dbReference type="RefSeq" id="WP_144999805.1">
    <property type="nucleotide sequence ID" value="NZ_CP036281.1"/>
</dbReference>
<accession>A0A518CTV3</accession>
<dbReference type="Proteomes" id="UP000317178">
    <property type="component" value="Chromosome"/>
</dbReference>
<sequence>MQLKVQPDGTIHTLYQDDIDLSSLGQTEIKRGSHVEPNEDAHWVADLAPVQGPELGPFLNRADALNAEHRWLETFWLPAVIRI</sequence>
<keyword evidence="2" id="KW-1185">Reference proteome</keyword>
<protein>
    <submittedName>
        <fullName evidence="1">Uncharacterized protein</fullName>
    </submittedName>
</protein>
<dbReference type="EMBL" id="CP036281">
    <property type="protein sequence ID" value="QDU82628.1"/>
    <property type="molecule type" value="Genomic_DNA"/>
</dbReference>
<name>A0A518CTV3_9PLAN</name>
<organism evidence="1 2">
    <name type="scientific">Polystyrenella longa</name>
    <dbReference type="NCBI Taxonomy" id="2528007"/>
    <lineage>
        <taxon>Bacteria</taxon>
        <taxon>Pseudomonadati</taxon>
        <taxon>Planctomycetota</taxon>
        <taxon>Planctomycetia</taxon>
        <taxon>Planctomycetales</taxon>
        <taxon>Planctomycetaceae</taxon>
        <taxon>Polystyrenella</taxon>
    </lineage>
</organism>
<dbReference type="KEGG" id="plon:Pla110_43890"/>
<dbReference type="AlphaFoldDB" id="A0A518CTV3"/>
<dbReference type="OrthoDB" id="280020at2"/>
<gene>
    <name evidence="1" type="ORF">Pla110_43890</name>
</gene>
<reference evidence="1 2" key="1">
    <citation type="submission" date="2019-02" db="EMBL/GenBank/DDBJ databases">
        <title>Deep-cultivation of Planctomycetes and their phenomic and genomic characterization uncovers novel biology.</title>
        <authorList>
            <person name="Wiegand S."/>
            <person name="Jogler M."/>
            <person name="Boedeker C."/>
            <person name="Pinto D."/>
            <person name="Vollmers J."/>
            <person name="Rivas-Marin E."/>
            <person name="Kohn T."/>
            <person name="Peeters S.H."/>
            <person name="Heuer A."/>
            <person name="Rast P."/>
            <person name="Oberbeckmann S."/>
            <person name="Bunk B."/>
            <person name="Jeske O."/>
            <person name="Meyerdierks A."/>
            <person name="Storesund J.E."/>
            <person name="Kallscheuer N."/>
            <person name="Luecker S."/>
            <person name="Lage O.M."/>
            <person name="Pohl T."/>
            <person name="Merkel B.J."/>
            <person name="Hornburger P."/>
            <person name="Mueller R.-W."/>
            <person name="Bruemmer F."/>
            <person name="Labrenz M."/>
            <person name="Spormann A.M."/>
            <person name="Op den Camp H."/>
            <person name="Overmann J."/>
            <person name="Amann R."/>
            <person name="Jetten M.S.M."/>
            <person name="Mascher T."/>
            <person name="Medema M.H."/>
            <person name="Devos D.P."/>
            <person name="Kaster A.-K."/>
            <person name="Ovreas L."/>
            <person name="Rohde M."/>
            <person name="Galperin M.Y."/>
            <person name="Jogler C."/>
        </authorList>
    </citation>
    <scope>NUCLEOTIDE SEQUENCE [LARGE SCALE GENOMIC DNA]</scope>
    <source>
        <strain evidence="1 2">Pla110</strain>
    </source>
</reference>
<proteinExistence type="predicted"/>
<evidence type="ECO:0000313" key="2">
    <source>
        <dbReference type="Proteomes" id="UP000317178"/>
    </source>
</evidence>